<protein>
    <recommendedName>
        <fullName evidence="3 8">Urease</fullName>
        <ecNumber evidence="3 8">3.5.1.5</ecNumber>
    </recommendedName>
    <alternativeName>
        <fullName evidence="8">Urea amidohydrolase</fullName>
    </alternativeName>
</protein>
<dbReference type="PROSITE" id="PS00145">
    <property type="entry name" value="UREASE_2"/>
    <property type="match status" value="1"/>
</dbReference>
<feature type="binding site" evidence="9">
    <location>
        <position position="488"/>
    </location>
    <ligand>
        <name>substrate</name>
    </ligand>
</feature>
<evidence type="ECO:0000313" key="12">
    <source>
        <dbReference type="Proteomes" id="UP001472677"/>
    </source>
</evidence>
<sequence>MKLTPREVEKLGLHNAGFLAQKRLARGLKLNYAEAVALIATQILEFVRDGDKSVADLMDIGQQILGRSQVLSSVPHLLDYVQVEGTFRDGTKLITIHDPISKEDGNLQLALYGSFLPVPSCKKPEAEDETVPGTVIPKDGMIVLNGGRKAVCLKVHNTGDRPVQVGSHYHFIELNPDMEFDRRKAYGMRLNIAAGTATRFEPGDIKPVVLVSIGGKQVIRGGNGIVDGLVDIANIETVMKTIRSRGYKNKEDTEAREGLTGRDPEFTKTISYEEYSVKYGPTTGDLLRLADTNLYAEIEHDFAVYGEECLFGGGKVIRDGMGQSSGHPPDQSLDTVITNAVIIDYTGIYKADIGIKNGLIVGIGKAGNPDTMDRVSPDLIIGVNTEVIAGERSIVTAGAIDCHVHFICPQMVHEALSSGITTLIGGGTGPADGTRATTCTPAPTQMKMILQSTDDFPLNFGFTGKGNGSKPDELHDIIKAGAMGLKLHEDWGAAPAAIENCLHVAEQHDIQVNIHTDTLNESGFVEHTIDAFKGRTIHTYHRIDVIFDSEGAGGGHAPDIIKVCGLKNILPSSTNPTRPYTSNTIDEHLDMLMVCHHLKKDIAEDVSFAESRIRAETIAAEDILHDMGAISIMTSDTQAMGRIGEVICRTWQTAHKMRAQRDLFNPSGPSNLRIKRYIAKYTINPAIANGIAEFVGSVEVGKLADLVLWKPAFFGAKPEMVIKGGVVVWANMGDPNASIPTPEPVLSRPMYGASGKAASANSIAFAALDSGTVQSYGLKKRVEAVRNTRGLTKTDMKLNDALPRIEVDPETYVVKADGEVLACSPVTKVPLSRSYFLF</sequence>
<dbReference type="Pfam" id="PF00699">
    <property type="entry name" value="Urease_beta"/>
    <property type="match status" value="1"/>
</dbReference>
<dbReference type="EMBL" id="JBBPBM010000011">
    <property type="protein sequence ID" value="KAK8564499.1"/>
    <property type="molecule type" value="Genomic_DNA"/>
</dbReference>
<dbReference type="SUPFAM" id="SSF51338">
    <property type="entry name" value="Composite domain of metallo-dependent hydrolases"/>
    <property type="match status" value="2"/>
</dbReference>
<dbReference type="InterPro" id="IPR006680">
    <property type="entry name" value="Amidohydro-rel"/>
</dbReference>
<keyword evidence="4 8" id="KW-0533">Nickel</keyword>
<dbReference type="PROSITE" id="PS01120">
    <property type="entry name" value="UREASE_1"/>
    <property type="match status" value="1"/>
</dbReference>
<dbReference type="CDD" id="cd00375">
    <property type="entry name" value="Urease_alpha"/>
    <property type="match status" value="1"/>
</dbReference>
<dbReference type="InterPro" id="IPR029754">
    <property type="entry name" value="Urease_Ni-bd"/>
</dbReference>
<dbReference type="NCBIfam" id="TIGR01792">
    <property type="entry name" value="urease_alph"/>
    <property type="match status" value="1"/>
</dbReference>
<evidence type="ECO:0000256" key="4">
    <source>
        <dbReference type="ARBA" id="ARBA00022596"/>
    </source>
</evidence>
<dbReference type="Gene3D" id="3.30.280.10">
    <property type="entry name" value="Urease, gamma-like subunit"/>
    <property type="match status" value="1"/>
</dbReference>
<dbReference type="NCBIfam" id="NF009671">
    <property type="entry name" value="PRK13192.1"/>
    <property type="match status" value="1"/>
</dbReference>
<dbReference type="CDD" id="cd00390">
    <property type="entry name" value="Urease_gamma"/>
    <property type="match status" value="1"/>
</dbReference>
<dbReference type="InterPro" id="IPR002026">
    <property type="entry name" value="Urease_gamma/gamma-beta_su"/>
</dbReference>
<feature type="domain" description="Urease" evidence="10">
    <location>
        <begin position="398"/>
        <end position="838"/>
    </location>
</feature>
<evidence type="ECO:0000256" key="2">
    <source>
        <dbReference type="ARBA" id="ARBA00004897"/>
    </source>
</evidence>
<keyword evidence="6 8" id="KW-0378">Hydrolase</keyword>
<dbReference type="Gene3D" id="2.30.40.10">
    <property type="entry name" value="Urease, subunit C, domain 1"/>
    <property type="match status" value="1"/>
</dbReference>
<dbReference type="SUPFAM" id="SSF54111">
    <property type="entry name" value="Urease, gamma-subunit"/>
    <property type="match status" value="1"/>
</dbReference>
<dbReference type="Pfam" id="PF00547">
    <property type="entry name" value="Urease_gamma"/>
    <property type="match status" value="1"/>
</dbReference>
<dbReference type="InterPro" id="IPR002019">
    <property type="entry name" value="Urease_beta-like"/>
</dbReference>
<dbReference type="Proteomes" id="UP001472677">
    <property type="component" value="Unassembled WGS sequence"/>
</dbReference>
<dbReference type="InterPro" id="IPR040881">
    <property type="entry name" value="Urease_linker"/>
</dbReference>
<dbReference type="PRINTS" id="PR01752">
    <property type="entry name" value="UREASE"/>
</dbReference>
<proteinExistence type="inferred from homology"/>
<feature type="active site" description="Proton donor" evidence="9">
    <location>
        <position position="596"/>
    </location>
</feature>
<gene>
    <name evidence="11" type="ORF">V6N12_036622</name>
</gene>
<keyword evidence="12" id="KW-1185">Reference proteome</keyword>
<dbReference type="PROSITE" id="PS51368">
    <property type="entry name" value="UREASE_3"/>
    <property type="match status" value="1"/>
</dbReference>
<dbReference type="SUPFAM" id="SSF51556">
    <property type="entry name" value="Metallo-dependent hydrolases"/>
    <property type="match status" value="1"/>
</dbReference>
<dbReference type="PANTHER" id="PTHR43440">
    <property type="entry name" value="UREASE"/>
    <property type="match status" value="1"/>
</dbReference>
<dbReference type="InterPro" id="IPR036461">
    <property type="entry name" value="Urease_betasu_sf"/>
</dbReference>
<evidence type="ECO:0000256" key="8">
    <source>
        <dbReference type="PIRNR" id="PIRNR001222"/>
    </source>
</evidence>
<evidence type="ECO:0000256" key="1">
    <source>
        <dbReference type="ARBA" id="ARBA00001948"/>
    </source>
</evidence>
<dbReference type="Pfam" id="PF01979">
    <property type="entry name" value="Amidohydro_1"/>
    <property type="match status" value="1"/>
</dbReference>
<dbReference type="InterPro" id="IPR008221">
    <property type="entry name" value="Urease"/>
</dbReference>
<dbReference type="NCBIfam" id="TIGR00192">
    <property type="entry name" value="urease_beta"/>
    <property type="match status" value="1"/>
</dbReference>
<comment type="catalytic activity">
    <reaction evidence="8">
        <text>urea + 2 H2O + H(+) = hydrogencarbonate + 2 NH4(+)</text>
        <dbReference type="Rhea" id="RHEA:20557"/>
        <dbReference type="ChEBI" id="CHEBI:15377"/>
        <dbReference type="ChEBI" id="CHEBI:15378"/>
        <dbReference type="ChEBI" id="CHEBI:16199"/>
        <dbReference type="ChEBI" id="CHEBI:17544"/>
        <dbReference type="ChEBI" id="CHEBI:28938"/>
        <dbReference type="EC" id="3.5.1.5"/>
    </reaction>
</comment>
<dbReference type="Gene3D" id="2.10.150.10">
    <property type="entry name" value="Urease, beta subunit"/>
    <property type="match status" value="1"/>
</dbReference>
<keyword evidence="5 8" id="KW-0479">Metal-binding</keyword>
<comment type="caution">
    <text evidence="11">The sequence shown here is derived from an EMBL/GenBank/DDBJ whole genome shotgun (WGS) entry which is preliminary data.</text>
</comment>
<dbReference type="InterPro" id="IPR017951">
    <property type="entry name" value="Urease_asu_c"/>
</dbReference>
<evidence type="ECO:0000256" key="5">
    <source>
        <dbReference type="ARBA" id="ARBA00022723"/>
    </source>
</evidence>
<dbReference type="InterPro" id="IPR050112">
    <property type="entry name" value="Urease_alpha_subunit"/>
</dbReference>
<comment type="cofactor">
    <cofactor evidence="1">
        <name>Ni cation</name>
        <dbReference type="ChEBI" id="CHEBI:25516"/>
    </cofactor>
</comment>
<dbReference type="InterPro" id="IPR011612">
    <property type="entry name" value="Urease_alpha_N_dom"/>
</dbReference>
<dbReference type="PANTHER" id="PTHR43440:SF1">
    <property type="entry name" value="UREASE"/>
    <property type="match status" value="1"/>
</dbReference>
<dbReference type="NCBIfam" id="TIGR00193">
    <property type="entry name" value="urease_gam"/>
    <property type="match status" value="1"/>
</dbReference>
<evidence type="ECO:0000313" key="11">
    <source>
        <dbReference type="EMBL" id="KAK8564499.1"/>
    </source>
</evidence>
<dbReference type="PIRSF" id="PIRSF001222">
    <property type="entry name" value="Urease"/>
    <property type="match status" value="1"/>
</dbReference>
<dbReference type="NCBIfam" id="NF009686">
    <property type="entry name" value="PRK13207.1"/>
    <property type="match status" value="1"/>
</dbReference>
<dbReference type="Gene3D" id="3.20.20.140">
    <property type="entry name" value="Metal-dependent hydrolases"/>
    <property type="match status" value="1"/>
</dbReference>
<accession>A0ABR2ET34</accession>
<dbReference type="InterPro" id="IPR017950">
    <property type="entry name" value="Urease_AS"/>
</dbReference>
<reference evidence="11 12" key="1">
    <citation type="journal article" date="2024" name="G3 (Bethesda)">
        <title>Genome assembly of Hibiscus sabdariffa L. provides insights into metabolisms of medicinal natural products.</title>
        <authorList>
            <person name="Kim T."/>
        </authorList>
    </citation>
    <scope>NUCLEOTIDE SEQUENCE [LARGE SCALE GENOMIC DNA]</scope>
    <source>
        <strain evidence="11">TK-2024</strain>
        <tissue evidence="11">Old leaves</tissue>
    </source>
</reference>
<dbReference type="InterPro" id="IPR011059">
    <property type="entry name" value="Metal-dep_hydrolase_composite"/>
</dbReference>
<dbReference type="InterPro" id="IPR005848">
    <property type="entry name" value="Urease_asu"/>
</dbReference>
<comment type="pathway">
    <text evidence="2 8">Nitrogen metabolism; urea degradation; CO(2) and NH(3) from urea (urease route): step 1/1.</text>
</comment>
<dbReference type="InterPro" id="IPR036463">
    <property type="entry name" value="Urease_gamma_sf"/>
</dbReference>
<dbReference type="SUPFAM" id="SSF51278">
    <property type="entry name" value="Urease, beta-subunit"/>
    <property type="match status" value="1"/>
</dbReference>
<dbReference type="HAMAP" id="MF_01954">
    <property type="entry name" value="Urease_beta"/>
    <property type="match status" value="1"/>
</dbReference>
<dbReference type="Pfam" id="PF18473">
    <property type="entry name" value="Urease_linker"/>
    <property type="match status" value="1"/>
</dbReference>
<dbReference type="InterPro" id="IPR032466">
    <property type="entry name" value="Metal_Hydrolase"/>
</dbReference>
<dbReference type="HAMAP" id="MF_01953">
    <property type="entry name" value="Urease_alpha"/>
    <property type="match status" value="1"/>
</dbReference>
<dbReference type="EC" id="3.5.1.5" evidence="3 8"/>
<name>A0ABR2ET34_9ROSI</name>
<comment type="subunit">
    <text evidence="7">Homohexamer. Other oligomeric forms may exist depending on pH and presence of salts.</text>
</comment>
<evidence type="ECO:0000256" key="3">
    <source>
        <dbReference type="ARBA" id="ARBA00012934"/>
    </source>
</evidence>
<evidence type="ECO:0000259" key="10">
    <source>
        <dbReference type="PROSITE" id="PS51368"/>
    </source>
</evidence>
<evidence type="ECO:0000256" key="7">
    <source>
        <dbReference type="ARBA" id="ARBA00046803"/>
    </source>
</evidence>
<dbReference type="Pfam" id="PF00449">
    <property type="entry name" value="Urease_alpha"/>
    <property type="match status" value="1"/>
</dbReference>
<dbReference type="CDD" id="cd00407">
    <property type="entry name" value="Urease_beta"/>
    <property type="match status" value="1"/>
</dbReference>
<organism evidence="11 12">
    <name type="scientific">Hibiscus sabdariffa</name>
    <name type="common">roselle</name>
    <dbReference type="NCBI Taxonomy" id="183260"/>
    <lineage>
        <taxon>Eukaryota</taxon>
        <taxon>Viridiplantae</taxon>
        <taxon>Streptophyta</taxon>
        <taxon>Embryophyta</taxon>
        <taxon>Tracheophyta</taxon>
        <taxon>Spermatophyta</taxon>
        <taxon>Magnoliopsida</taxon>
        <taxon>eudicotyledons</taxon>
        <taxon>Gunneridae</taxon>
        <taxon>Pentapetalae</taxon>
        <taxon>rosids</taxon>
        <taxon>malvids</taxon>
        <taxon>Malvales</taxon>
        <taxon>Malvaceae</taxon>
        <taxon>Malvoideae</taxon>
        <taxon>Hibiscus</taxon>
    </lineage>
</organism>
<evidence type="ECO:0000256" key="6">
    <source>
        <dbReference type="ARBA" id="ARBA00022801"/>
    </source>
</evidence>
<evidence type="ECO:0000256" key="9">
    <source>
        <dbReference type="PROSITE-ProRule" id="PRU00700"/>
    </source>
</evidence>